<organism evidence="2 3">
    <name type="scientific">Micromonospora echinofusca</name>
    <dbReference type="NCBI Taxonomy" id="47858"/>
    <lineage>
        <taxon>Bacteria</taxon>
        <taxon>Bacillati</taxon>
        <taxon>Actinomycetota</taxon>
        <taxon>Actinomycetes</taxon>
        <taxon>Micromonosporales</taxon>
        <taxon>Micromonosporaceae</taxon>
        <taxon>Micromonospora</taxon>
    </lineage>
</organism>
<feature type="transmembrane region" description="Helical" evidence="1">
    <location>
        <begin position="86"/>
        <end position="106"/>
    </location>
</feature>
<reference evidence="2 3" key="1">
    <citation type="submission" date="2019-12" db="EMBL/GenBank/DDBJ databases">
        <title>Whole genome sequencing of endophytic Actinobacterium Micromonospora sp. MPMI6T.</title>
        <authorList>
            <person name="Evv R."/>
            <person name="Podile A.R."/>
        </authorList>
    </citation>
    <scope>NUCLEOTIDE SEQUENCE [LARGE SCALE GENOMIC DNA]</scope>
    <source>
        <strain evidence="2 3">MPMI6</strain>
    </source>
</reference>
<proteinExistence type="predicted"/>
<keyword evidence="1" id="KW-0812">Transmembrane</keyword>
<evidence type="ECO:0000313" key="3">
    <source>
        <dbReference type="Proteomes" id="UP000823521"/>
    </source>
</evidence>
<feature type="transmembrane region" description="Helical" evidence="1">
    <location>
        <begin position="126"/>
        <end position="148"/>
    </location>
</feature>
<accession>A0ABS3VZY5</accession>
<name>A0ABS3VZY5_MICEH</name>
<protein>
    <submittedName>
        <fullName evidence="2">Uncharacterized protein</fullName>
    </submittedName>
</protein>
<sequence>MTIPPAAPRSTGVPGRVLATLGALAVLLATAFVVAPPVLAGRPGGGFADRRHLSEALRGAFVGYWRSGDPDLSPALTRVVDYWLRYHLAKAVIAALLLAVLVALGIRLGRAFRRDGGPGAGRRGALASAGIVVTVLASFSLALVMANVQGAVAPFASLLP</sequence>
<dbReference type="Proteomes" id="UP000823521">
    <property type="component" value="Unassembled WGS sequence"/>
</dbReference>
<evidence type="ECO:0000313" key="2">
    <source>
        <dbReference type="EMBL" id="MBO4209944.1"/>
    </source>
</evidence>
<comment type="caution">
    <text evidence="2">The sequence shown here is derived from an EMBL/GenBank/DDBJ whole genome shotgun (WGS) entry which is preliminary data.</text>
</comment>
<dbReference type="EMBL" id="WVUH01000377">
    <property type="protein sequence ID" value="MBO4209944.1"/>
    <property type="molecule type" value="Genomic_DNA"/>
</dbReference>
<keyword evidence="1" id="KW-0472">Membrane</keyword>
<keyword evidence="3" id="KW-1185">Reference proteome</keyword>
<keyword evidence="1" id="KW-1133">Transmembrane helix</keyword>
<feature type="non-terminal residue" evidence="2">
    <location>
        <position position="160"/>
    </location>
</feature>
<evidence type="ECO:0000256" key="1">
    <source>
        <dbReference type="SAM" id="Phobius"/>
    </source>
</evidence>
<gene>
    <name evidence="2" type="ORF">GSF22_28715</name>
</gene>